<dbReference type="HOGENOM" id="CLU_110613_0_0_9"/>
<dbReference type="STRING" id="515622.bpr_I2893"/>
<feature type="transmembrane region" description="Helical" evidence="1">
    <location>
        <begin position="20"/>
        <end position="39"/>
    </location>
</feature>
<feature type="transmembrane region" description="Helical" evidence="1">
    <location>
        <begin position="148"/>
        <end position="169"/>
    </location>
</feature>
<feature type="transmembrane region" description="Helical" evidence="1">
    <location>
        <begin position="178"/>
        <end position="195"/>
    </location>
</feature>
<dbReference type="AlphaFoldDB" id="E0S0D6"/>
<accession>E0S0D6</accession>
<keyword evidence="1" id="KW-0472">Membrane</keyword>
<dbReference type="EMBL" id="CP001810">
    <property type="protein sequence ID" value="ADL35623.1"/>
    <property type="molecule type" value="Genomic_DNA"/>
</dbReference>
<keyword evidence="1" id="KW-0812">Transmembrane</keyword>
<evidence type="ECO:0000256" key="1">
    <source>
        <dbReference type="SAM" id="Phobius"/>
    </source>
</evidence>
<gene>
    <name evidence="2" type="ordered locus">bpr_I2893</name>
</gene>
<keyword evidence="3" id="KW-1185">Reference proteome</keyword>
<reference evidence="2 3" key="1">
    <citation type="journal article" date="2010" name="PLoS ONE">
        <title>The glycobiome of the rumen bacterium Butyrivibrio proteoclasticus B316(T) highlights adaptation to a polysaccharide-rich environment.</title>
        <authorList>
            <person name="Kelly W.J."/>
            <person name="Leahy S.C."/>
            <person name="Altermann E."/>
            <person name="Yeoman C.J."/>
            <person name="Dunne J.C."/>
            <person name="Kong Z."/>
            <person name="Pacheco D.M."/>
            <person name="Li D."/>
            <person name="Noel S.J."/>
            <person name="Moon C.D."/>
            <person name="Cookson A.L."/>
            <person name="Attwood G.T."/>
        </authorList>
    </citation>
    <scope>NUCLEOTIDE SEQUENCE [LARGE SCALE GENOMIC DNA]</scope>
    <source>
        <strain evidence="3">ATCC 51982 / DSM 14932 / B316</strain>
    </source>
</reference>
<keyword evidence="1" id="KW-1133">Transmembrane helix</keyword>
<evidence type="ECO:0000313" key="3">
    <source>
        <dbReference type="Proteomes" id="UP000001299"/>
    </source>
</evidence>
<dbReference type="RefSeq" id="WP_013282275.1">
    <property type="nucleotide sequence ID" value="NC_014387.1"/>
</dbReference>
<dbReference type="Proteomes" id="UP000001299">
    <property type="component" value="Chromosome 1"/>
</dbReference>
<dbReference type="eggNOG" id="ENOG5033PFM">
    <property type="taxonomic scope" value="Bacteria"/>
</dbReference>
<sequence length="237" mass="27263">MNTQTLTKKRNRFFQGLDFLSYSLGAFGVIGFELLLTYVIEYNIYGYSDWKSYAPWQNILHWTLTCIVWGLGGMYIVKDCARKSDIDLIKNFKQKSLLQGAKEMSLFQWILLITGTVLVLISTWIDWGGSKVLKEFAHKGTVLFTFQYIYYLFEVFLVLLVIVFGQYAFEKWFKNDKIPYGGIVVALTWGLGHWLTKGNMVDGISTAIGGFVFGGAYLLTNRNIKLSYLFLCIMFIL</sequence>
<feature type="transmembrane region" description="Helical" evidence="1">
    <location>
        <begin position="201"/>
        <end position="219"/>
    </location>
</feature>
<dbReference type="KEGG" id="bpb:bpr_I2893"/>
<feature type="transmembrane region" description="Helical" evidence="1">
    <location>
        <begin position="106"/>
        <end position="125"/>
    </location>
</feature>
<proteinExistence type="predicted"/>
<feature type="transmembrane region" description="Helical" evidence="1">
    <location>
        <begin position="59"/>
        <end position="77"/>
    </location>
</feature>
<protein>
    <recommendedName>
        <fullName evidence="4">CAAX amino terminal protease family protein</fullName>
    </recommendedName>
</protein>
<evidence type="ECO:0008006" key="4">
    <source>
        <dbReference type="Google" id="ProtNLM"/>
    </source>
</evidence>
<organism evidence="2 3">
    <name type="scientific">Butyrivibrio proteoclasticus (strain ATCC 51982 / DSM 14932 / B316)</name>
    <name type="common">Clostridium proteoclasticum</name>
    <dbReference type="NCBI Taxonomy" id="515622"/>
    <lineage>
        <taxon>Bacteria</taxon>
        <taxon>Bacillati</taxon>
        <taxon>Bacillota</taxon>
        <taxon>Clostridia</taxon>
        <taxon>Lachnospirales</taxon>
        <taxon>Lachnospiraceae</taxon>
        <taxon>Butyrivibrio</taxon>
    </lineage>
</organism>
<name>E0S0D6_BUTPB</name>
<evidence type="ECO:0000313" key="2">
    <source>
        <dbReference type="EMBL" id="ADL35623.1"/>
    </source>
</evidence>